<evidence type="ECO:0000313" key="5">
    <source>
        <dbReference type="Proteomes" id="UP000289437"/>
    </source>
</evidence>
<accession>A0A4Q0SZZ2</accession>
<evidence type="ECO:0000259" key="3">
    <source>
        <dbReference type="PROSITE" id="PS50887"/>
    </source>
</evidence>
<dbReference type="CDD" id="cd01949">
    <property type="entry name" value="GGDEF"/>
    <property type="match status" value="1"/>
</dbReference>
<comment type="caution">
    <text evidence="4">The sequence shown here is derived from an EMBL/GenBank/DDBJ whole genome shotgun (WGS) entry which is preliminary data.</text>
</comment>
<dbReference type="EMBL" id="RDSM01000003">
    <property type="protein sequence ID" value="RXH54801.1"/>
    <property type="molecule type" value="Genomic_DNA"/>
</dbReference>
<dbReference type="RefSeq" id="WP_128914535.1">
    <property type="nucleotide sequence ID" value="NZ_RDSM01000003.1"/>
</dbReference>
<dbReference type="Proteomes" id="UP000289437">
    <property type="component" value="Unassembled WGS sequence"/>
</dbReference>
<dbReference type="SUPFAM" id="SSF141868">
    <property type="entry name" value="EAL domain-like"/>
    <property type="match status" value="1"/>
</dbReference>
<dbReference type="Gene3D" id="3.20.20.450">
    <property type="entry name" value="EAL domain"/>
    <property type="match status" value="1"/>
</dbReference>
<proteinExistence type="predicted"/>
<dbReference type="SUPFAM" id="SSF55073">
    <property type="entry name" value="Nucleotide cyclase"/>
    <property type="match status" value="1"/>
</dbReference>
<feature type="domain" description="GGDEF" evidence="3">
    <location>
        <begin position="255"/>
        <end position="388"/>
    </location>
</feature>
<reference evidence="5" key="2">
    <citation type="submission" date="2019-02" db="EMBL/GenBank/DDBJ databases">
        <title>Granulicella sibirica sp. nov., a psychrotolerant acidobacterium isolated from an organic soil layer in forested tundra, West Siberia.</title>
        <authorList>
            <person name="Oshkin I.Y."/>
            <person name="Kulichevskaya I.S."/>
            <person name="Rijpstra W.I.C."/>
            <person name="Sinninghe Damste J.S."/>
            <person name="Rakitin A.L."/>
            <person name="Ravin N.V."/>
            <person name="Dedysh S.N."/>
        </authorList>
    </citation>
    <scope>NUCLEOTIDE SEQUENCE [LARGE SCALE GENOMIC DNA]</scope>
    <source>
        <strain evidence="5">AF10</strain>
    </source>
</reference>
<evidence type="ECO:0000259" key="2">
    <source>
        <dbReference type="PROSITE" id="PS50883"/>
    </source>
</evidence>
<dbReference type="InterPro" id="IPR035919">
    <property type="entry name" value="EAL_sf"/>
</dbReference>
<dbReference type="PROSITE" id="PS50883">
    <property type="entry name" value="EAL"/>
    <property type="match status" value="1"/>
</dbReference>
<sequence>MNGFLLKELALYRSERAARNASAEVRAIFEREHERICMRSDKLIACLMLLQWPGAVLASFLISPTTWVGGQSRIHPHVIAAIALGGLITILPVTLAIFAPGKIYTRHIIAACQMLMSGLLIHVTGGRIETHFHVFGSLAFLCFYLDWPVLITATLTTLVNHLAMGYYEPIAIFGTAAGSHGRMLEHVLWVVFCDTFMITSCVQTLRGLWVTSHREAEQDVLLYQAYHDALTGLGNRLLIQKKLSVLLDDPSRKGSRFALLSIDLDRFKEVNDTLGHQAGDALLIQVSTRLQGLLRKDDVLARMGGDEFALLIDDCQSQTVAESVAARMIGCITTPFDLGQHEARIGASIGICLHPQEGLEAKDLFHHADLALYKVKNSGRNSFLVFDEKMRAETTLQMSLEHNLRTAVHEQLMEVYYQPIVDAMGLVLGFEALLRWHDSVHGQVSPAQFIPIAERNGLIVPLGNWVLAQACAQAAEWRRQGNKLSKMSVNVSSAQLSHDKFVGVVLATLKETGLPPELLDLELTEGVMIENHGQTQQTLELLRKFGVRLSIDDFGTGYSSLSYLRELPVHTLKIDRAFVTDIEHSIEARTLVEGMIDMARSLNLRIVAEGVENRQQMDILIAAGCDQIQGFHISKAVPAEAAGRLMAVKEPTPERQSLAVWNIASADMPA</sequence>
<dbReference type="OrthoDB" id="9759607at2"/>
<evidence type="ECO:0000313" key="4">
    <source>
        <dbReference type="EMBL" id="RXH54801.1"/>
    </source>
</evidence>
<dbReference type="Gene3D" id="3.30.70.270">
    <property type="match status" value="1"/>
</dbReference>
<dbReference type="NCBIfam" id="TIGR00254">
    <property type="entry name" value="GGDEF"/>
    <property type="match status" value="1"/>
</dbReference>
<dbReference type="InterPro" id="IPR029787">
    <property type="entry name" value="Nucleotide_cyclase"/>
</dbReference>
<keyword evidence="5" id="KW-1185">Reference proteome</keyword>
<dbReference type="Pfam" id="PF00563">
    <property type="entry name" value="EAL"/>
    <property type="match status" value="1"/>
</dbReference>
<name>A0A4Q0SZZ2_9BACT</name>
<dbReference type="SMART" id="SM00267">
    <property type="entry name" value="GGDEF"/>
    <property type="match status" value="1"/>
</dbReference>
<feature type="transmembrane region" description="Helical" evidence="1">
    <location>
        <begin position="108"/>
        <end position="128"/>
    </location>
</feature>
<dbReference type="InterPro" id="IPR000160">
    <property type="entry name" value="GGDEF_dom"/>
</dbReference>
<feature type="transmembrane region" description="Helical" evidence="1">
    <location>
        <begin position="74"/>
        <end position="99"/>
    </location>
</feature>
<dbReference type="SMART" id="SM00052">
    <property type="entry name" value="EAL"/>
    <property type="match status" value="1"/>
</dbReference>
<feature type="transmembrane region" description="Helical" evidence="1">
    <location>
        <begin position="134"/>
        <end position="159"/>
    </location>
</feature>
<protein>
    <submittedName>
        <fullName evidence="4">Diguanylate cyclase/phosphodiesterase (GGDEF &amp; EAL domains) with PAS/PAC sensor(S)</fullName>
    </submittedName>
</protein>
<keyword evidence="1" id="KW-0812">Transmembrane</keyword>
<dbReference type="AlphaFoldDB" id="A0A4Q0SZZ2"/>
<dbReference type="InterPro" id="IPR043128">
    <property type="entry name" value="Rev_trsase/Diguanyl_cyclase"/>
</dbReference>
<dbReference type="InterPro" id="IPR001633">
    <property type="entry name" value="EAL_dom"/>
</dbReference>
<keyword evidence="1" id="KW-0472">Membrane</keyword>
<reference evidence="4 5" key="1">
    <citation type="submission" date="2018-11" db="EMBL/GenBank/DDBJ databases">
        <authorList>
            <person name="Mardanov A.V."/>
            <person name="Ravin N.V."/>
            <person name="Dedysh S.N."/>
        </authorList>
    </citation>
    <scope>NUCLEOTIDE SEQUENCE [LARGE SCALE GENOMIC DNA]</scope>
    <source>
        <strain evidence="4 5">AF10</strain>
    </source>
</reference>
<evidence type="ECO:0000256" key="1">
    <source>
        <dbReference type="SAM" id="Phobius"/>
    </source>
</evidence>
<dbReference type="InterPro" id="IPR052155">
    <property type="entry name" value="Biofilm_reg_signaling"/>
</dbReference>
<dbReference type="PROSITE" id="PS50887">
    <property type="entry name" value="GGDEF"/>
    <property type="match status" value="1"/>
</dbReference>
<gene>
    <name evidence="4" type="ORF">GRAN_3905</name>
</gene>
<dbReference type="CDD" id="cd01948">
    <property type="entry name" value="EAL"/>
    <property type="match status" value="1"/>
</dbReference>
<organism evidence="4 5">
    <name type="scientific">Granulicella sibirica</name>
    <dbReference type="NCBI Taxonomy" id="2479048"/>
    <lineage>
        <taxon>Bacteria</taxon>
        <taxon>Pseudomonadati</taxon>
        <taxon>Acidobacteriota</taxon>
        <taxon>Terriglobia</taxon>
        <taxon>Terriglobales</taxon>
        <taxon>Acidobacteriaceae</taxon>
        <taxon>Granulicella</taxon>
    </lineage>
</organism>
<dbReference type="PANTHER" id="PTHR44757:SF2">
    <property type="entry name" value="BIOFILM ARCHITECTURE MAINTENANCE PROTEIN MBAA"/>
    <property type="match status" value="1"/>
</dbReference>
<keyword evidence="1" id="KW-1133">Transmembrane helix</keyword>
<feature type="domain" description="EAL" evidence="2">
    <location>
        <begin position="397"/>
        <end position="650"/>
    </location>
</feature>
<dbReference type="Pfam" id="PF00990">
    <property type="entry name" value="GGDEF"/>
    <property type="match status" value="1"/>
</dbReference>
<dbReference type="PANTHER" id="PTHR44757">
    <property type="entry name" value="DIGUANYLATE CYCLASE DGCP"/>
    <property type="match status" value="1"/>
</dbReference>
<feature type="transmembrane region" description="Helical" evidence="1">
    <location>
        <begin position="43"/>
        <end position="62"/>
    </location>
</feature>